<feature type="non-terminal residue" evidence="13">
    <location>
        <position position="1"/>
    </location>
</feature>
<keyword evidence="7" id="KW-0548">Nucleotidyltransferase</keyword>
<protein>
    <recommendedName>
        <fullName evidence="10">L-threonylcarbamoyladenylate synthase</fullName>
        <ecNumber evidence="3">2.7.7.87</ecNumber>
    </recommendedName>
    <alternativeName>
        <fullName evidence="10">L-threonylcarbamoyladenylate synthase</fullName>
    </alternativeName>
</protein>
<dbReference type="GO" id="GO:0000049">
    <property type="term" value="F:tRNA binding"/>
    <property type="evidence" value="ECO:0007669"/>
    <property type="project" value="TreeGrafter"/>
</dbReference>
<evidence type="ECO:0000256" key="4">
    <source>
        <dbReference type="ARBA" id="ARBA00022490"/>
    </source>
</evidence>
<dbReference type="AlphaFoldDB" id="X1AYC2"/>
<sequence length="154" mass="15768">LPLLLADISQISEVAEPVPPIAWLLANKFLPGALTIVLPKSKSVPDIITAGGMTVAIRIPAHPVPVALVRGLGVPVVGTSANLSGKPSALTADEVRSQFGDKVDLVIDGGKCPGGRESTVVDVTGEAPIILREGAISEEELRGVCGNIVLRQGG</sequence>
<evidence type="ECO:0000256" key="3">
    <source>
        <dbReference type="ARBA" id="ARBA00012584"/>
    </source>
</evidence>
<dbReference type="GO" id="GO:0005524">
    <property type="term" value="F:ATP binding"/>
    <property type="evidence" value="ECO:0007669"/>
    <property type="project" value="UniProtKB-KW"/>
</dbReference>
<keyword evidence="9" id="KW-0067">ATP-binding</keyword>
<evidence type="ECO:0000313" key="13">
    <source>
        <dbReference type="EMBL" id="GAG88224.1"/>
    </source>
</evidence>
<dbReference type="Gene3D" id="3.90.870.10">
    <property type="entry name" value="DHBP synthase"/>
    <property type="match status" value="1"/>
</dbReference>
<dbReference type="EMBL" id="BART01010358">
    <property type="protein sequence ID" value="GAG88224.1"/>
    <property type="molecule type" value="Genomic_DNA"/>
</dbReference>
<dbReference type="PANTHER" id="PTHR17490:SF16">
    <property type="entry name" value="THREONYLCARBAMOYL-AMP SYNTHASE"/>
    <property type="match status" value="1"/>
</dbReference>
<gene>
    <name evidence="13" type="ORF">S01H4_22562</name>
</gene>
<evidence type="ECO:0000256" key="2">
    <source>
        <dbReference type="ARBA" id="ARBA00007663"/>
    </source>
</evidence>
<dbReference type="NCBIfam" id="TIGR00057">
    <property type="entry name" value="L-threonylcarbamoyladenylate synthase"/>
    <property type="match status" value="1"/>
</dbReference>
<evidence type="ECO:0000259" key="12">
    <source>
        <dbReference type="PROSITE" id="PS51163"/>
    </source>
</evidence>
<evidence type="ECO:0000256" key="1">
    <source>
        <dbReference type="ARBA" id="ARBA00004496"/>
    </source>
</evidence>
<keyword evidence="6" id="KW-0819">tRNA processing</keyword>
<evidence type="ECO:0000256" key="10">
    <source>
        <dbReference type="ARBA" id="ARBA00029774"/>
    </source>
</evidence>
<organism evidence="13">
    <name type="scientific">marine sediment metagenome</name>
    <dbReference type="NCBI Taxonomy" id="412755"/>
    <lineage>
        <taxon>unclassified sequences</taxon>
        <taxon>metagenomes</taxon>
        <taxon>ecological metagenomes</taxon>
    </lineage>
</organism>
<dbReference type="InterPro" id="IPR017945">
    <property type="entry name" value="DHBP_synth_RibB-like_a/b_dom"/>
</dbReference>
<comment type="similarity">
    <text evidence="2">Belongs to the SUA5 family.</text>
</comment>
<evidence type="ECO:0000256" key="9">
    <source>
        <dbReference type="ARBA" id="ARBA00022840"/>
    </source>
</evidence>
<dbReference type="GO" id="GO:0061710">
    <property type="term" value="F:L-threonylcarbamoyladenylate synthase"/>
    <property type="evidence" value="ECO:0007669"/>
    <property type="project" value="UniProtKB-EC"/>
</dbReference>
<reference evidence="13" key="1">
    <citation type="journal article" date="2014" name="Front. Microbiol.">
        <title>High frequency of phylogenetically diverse reductive dehalogenase-homologous genes in deep subseafloor sedimentary metagenomes.</title>
        <authorList>
            <person name="Kawai M."/>
            <person name="Futagami T."/>
            <person name="Toyoda A."/>
            <person name="Takaki Y."/>
            <person name="Nishi S."/>
            <person name="Hori S."/>
            <person name="Arai W."/>
            <person name="Tsubouchi T."/>
            <person name="Morono Y."/>
            <person name="Uchiyama I."/>
            <person name="Ito T."/>
            <person name="Fujiyama A."/>
            <person name="Inagaki F."/>
            <person name="Takami H."/>
        </authorList>
    </citation>
    <scope>NUCLEOTIDE SEQUENCE</scope>
    <source>
        <strain evidence="13">Expedition CK06-06</strain>
    </source>
</reference>
<evidence type="ECO:0000256" key="5">
    <source>
        <dbReference type="ARBA" id="ARBA00022679"/>
    </source>
</evidence>
<dbReference type="GO" id="GO:0005737">
    <property type="term" value="C:cytoplasm"/>
    <property type="evidence" value="ECO:0007669"/>
    <property type="project" value="UniProtKB-SubCell"/>
</dbReference>
<evidence type="ECO:0000256" key="6">
    <source>
        <dbReference type="ARBA" id="ARBA00022694"/>
    </source>
</evidence>
<keyword evidence="5" id="KW-0808">Transferase</keyword>
<evidence type="ECO:0000256" key="8">
    <source>
        <dbReference type="ARBA" id="ARBA00022741"/>
    </source>
</evidence>
<proteinExistence type="inferred from homology"/>
<comment type="catalytic activity">
    <reaction evidence="11">
        <text>L-threonine + hydrogencarbonate + ATP = L-threonylcarbamoyladenylate + diphosphate + H2O</text>
        <dbReference type="Rhea" id="RHEA:36407"/>
        <dbReference type="ChEBI" id="CHEBI:15377"/>
        <dbReference type="ChEBI" id="CHEBI:17544"/>
        <dbReference type="ChEBI" id="CHEBI:30616"/>
        <dbReference type="ChEBI" id="CHEBI:33019"/>
        <dbReference type="ChEBI" id="CHEBI:57926"/>
        <dbReference type="ChEBI" id="CHEBI:73682"/>
        <dbReference type="EC" id="2.7.7.87"/>
    </reaction>
</comment>
<dbReference type="PROSITE" id="PS51163">
    <property type="entry name" value="YRDC"/>
    <property type="match status" value="1"/>
</dbReference>
<dbReference type="GO" id="GO:0003725">
    <property type="term" value="F:double-stranded RNA binding"/>
    <property type="evidence" value="ECO:0007669"/>
    <property type="project" value="InterPro"/>
</dbReference>
<keyword evidence="8" id="KW-0547">Nucleotide-binding</keyword>
<dbReference type="PANTHER" id="PTHR17490">
    <property type="entry name" value="SUA5"/>
    <property type="match status" value="1"/>
</dbReference>
<dbReference type="Pfam" id="PF01300">
    <property type="entry name" value="Sua5_yciO_yrdC"/>
    <property type="match status" value="1"/>
</dbReference>
<dbReference type="EC" id="2.7.7.87" evidence="3"/>
<feature type="domain" description="YrdC-like" evidence="12">
    <location>
        <begin position="1"/>
        <end position="136"/>
    </location>
</feature>
<comment type="caution">
    <text evidence="13">The sequence shown here is derived from an EMBL/GenBank/DDBJ whole genome shotgun (WGS) entry which is preliminary data.</text>
</comment>
<accession>X1AYC2</accession>
<comment type="subcellular location">
    <subcellularLocation>
        <location evidence="1">Cytoplasm</location>
    </subcellularLocation>
</comment>
<evidence type="ECO:0000256" key="11">
    <source>
        <dbReference type="ARBA" id="ARBA00048366"/>
    </source>
</evidence>
<evidence type="ECO:0000256" key="7">
    <source>
        <dbReference type="ARBA" id="ARBA00022695"/>
    </source>
</evidence>
<name>X1AYC2_9ZZZZ</name>
<dbReference type="GO" id="GO:0008033">
    <property type="term" value="P:tRNA processing"/>
    <property type="evidence" value="ECO:0007669"/>
    <property type="project" value="UniProtKB-KW"/>
</dbReference>
<dbReference type="GO" id="GO:0006450">
    <property type="term" value="P:regulation of translational fidelity"/>
    <property type="evidence" value="ECO:0007669"/>
    <property type="project" value="TreeGrafter"/>
</dbReference>
<dbReference type="SUPFAM" id="SSF55821">
    <property type="entry name" value="YrdC/RibB"/>
    <property type="match status" value="1"/>
</dbReference>
<dbReference type="InterPro" id="IPR006070">
    <property type="entry name" value="Sua5-like_dom"/>
</dbReference>
<dbReference type="InterPro" id="IPR050156">
    <property type="entry name" value="TC-AMP_synthase_SUA5"/>
</dbReference>
<keyword evidence="4" id="KW-0963">Cytoplasm</keyword>